<reference evidence="1 2" key="1">
    <citation type="submission" date="2024-08" db="EMBL/GenBank/DDBJ databases">
        <title>Insights into the chromosomal genome structure of Flemingia macrophylla.</title>
        <authorList>
            <person name="Ding Y."/>
            <person name="Zhao Y."/>
            <person name="Bi W."/>
            <person name="Wu M."/>
            <person name="Zhao G."/>
            <person name="Gong Y."/>
            <person name="Li W."/>
            <person name="Zhang P."/>
        </authorList>
    </citation>
    <scope>NUCLEOTIDE SEQUENCE [LARGE SCALE GENOMIC DNA]</scope>
    <source>
        <strain evidence="1">DYQJB</strain>
        <tissue evidence="1">Leaf</tissue>
    </source>
</reference>
<organism evidence="1 2">
    <name type="scientific">Flemingia macrophylla</name>
    <dbReference type="NCBI Taxonomy" id="520843"/>
    <lineage>
        <taxon>Eukaryota</taxon>
        <taxon>Viridiplantae</taxon>
        <taxon>Streptophyta</taxon>
        <taxon>Embryophyta</taxon>
        <taxon>Tracheophyta</taxon>
        <taxon>Spermatophyta</taxon>
        <taxon>Magnoliopsida</taxon>
        <taxon>eudicotyledons</taxon>
        <taxon>Gunneridae</taxon>
        <taxon>Pentapetalae</taxon>
        <taxon>rosids</taxon>
        <taxon>fabids</taxon>
        <taxon>Fabales</taxon>
        <taxon>Fabaceae</taxon>
        <taxon>Papilionoideae</taxon>
        <taxon>50 kb inversion clade</taxon>
        <taxon>NPAAA clade</taxon>
        <taxon>indigoferoid/millettioid clade</taxon>
        <taxon>Phaseoleae</taxon>
        <taxon>Flemingia</taxon>
    </lineage>
</organism>
<dbReference type="Proteomes" id="UP001603857">
    <property type="component" value="Unassembled WGS sequence"/>
</dbReference>
<protein>
    <submittedName>
        <fullName evidence="1">Uncharacterized protein</fullName>
    </submittedName>
</protein>
<dbReference type="EMBL" id="JBGMDY010000008">
    <property type="protein sequence ID" value="KAL2326607.1"/>
    <property type="molecule type" value="Genomic_DNA"/>
</dbReference>
<proteinExistence type="predicted"/>
<dbReference type="PANTHER" id="PTHR12136:SF100">
    <property type="entry name" value="PROTEIN ENHANCED DISEASE RESISTANCE 2-LIKE"/>
    <property type="match status" value="1"/>
</dbReference>
<name>A0ABD1LSV3_9FABA</name>
<dbReference type="InterPro" id="IPR045096">
    <property type="entry name" value="EDR2-like"/>
</dbReference>
<evidence type="ECO:0000313" key="2">
    <source>
        <dbReference type="Proteomes" id="UP001603857"/>
    </source>
</evidence>
<sequence>MVQGSLLNTAYGQGICFHVWLDAPHVPIKTLLIDGNCRVEDRGLKTHHGHPRSCSRTMKAVGVVEATCEEIFELVMSMDGTRFE</sequence>
<accession>A0ABD1LSV3</accession>
<comment type="caution">
    <text evidence="1">The sequence shown here is derived from an EMBL/GenBank/DDBJ whole genome shotgun (WGS) entry which is preliminary data.</text>
</comment>
<keyword evidence="2" id="KW-1185">Reference proteome</keyword>
<dbReference type="PANTHER" id="PTHR12136">
    <property type="entry name" value="ENHANCED DISEASE RESISTANCE-RELATED"/>
    <property type="match status" value="1"/>
</dbReference>
<evidence type="ECO:0000313" key="1">
    <source>
        <dbReference type="EMBL" id="KAL2326607.1"/>
    </source>
</evidence>
<dbReference type="AlphaFoldDB" id="A0ABD1LSV3"/>
<gene>
    <name evidence="1" type="ORF">Fmac_025665</name>
</gene>